<proteinExistence type="predicted"/>
<reference evidence="1 2" key="1">
    <citation type="submission" date="2009-03" db="EMBL/GenBank/DDBJ databases">
        <authorList>
            <person name="Warren W."/>
            <person name="Ye L."/>
            <person name="Minx P."/>
            <person name="Worley K."/>
            <person name="Gibbs R."/>
            <person name="Wilson R.K."/>
        </authorList>
    </citation>
    <scope>NUCLEOTIDE SEQUENCE [LARGE SCALE GENOMIC DNA]</scope>
</reference>
<reference evidence="1" key="3">
    <citation type="submission" date="2025-09" db="UniProtKB">
        <authorList>
            <consortium name="Ensembl"/>
        </authorList>
    </citation>
    <scope>IDENTIFICATION</scope>
</reference>
<dbReference type="PRINTS" id="PR02045">
    <property type="entry name" value="F138DOMAIN"/>
</dbReference>
<dbReference type="PANTHER" id="PTHR12138:SF162">
    <property type="entry name" value="CHROMOSOME UNDETERMINED SCAFFOLD_275, WHOLE GENOME SHOTGUN SEQUENCE"/>
    <property type="match status" value="1"/>
</dbReference>
<dbReference type="AlphaFoldDB" id="A0A8I3ZZH6"/>
<dbReference type="Proteomes" id="UP000008225">
    <property type="component" value="Chromosome 1"/>
</dbReference>
<evidence type="ECO:0000313" key="2">
    <source>
        <dbReference type="Proteomes" id="UP000008225"/>
    </source>
</evidence>
<dbReference type="PANTHER" id="PTHR12138">
    <property type="entry name" value="PRIMATE-EXPANDED PROTEIN FAMILY"/>
    <property type="match status" value="1"/>
</dbReference>
<keyword evidence="2" id="KW-1185">Reference proteome</keyword>
<protein>
    <submittedName>
        <fullName evidence="1">Uncharacterized protein</fullName>
    </submittedName>
</protein>
<name>A0A8I3ZZH6_CALJA</name>
<evidence type="ECO:0000313" key="1">
    <source>
        <dbReference type="Ensembl" id="ENSCJAP00000082584.1"/>
    </source>
</evidence>
<reference evidence="1" key="2">
    <citation type="submission" date="2025-08" db="UniProtKB">
        <authorList>
            <consortium name="Ensembl"/>
        </authorList>
    </citation>
    <scope>IDENTIFICATION</scope>
</reference>
<dbReference type="Ensembl" id="ENSCJAT00000143254.1">
    <property type="protein sequence ID" value="ENSCJAP00000082584.1"/>
    <property type="gene ID" value="ENSCJAG00000071555.1"/>
</dbReference>
<organism evidence="1 2">
    <name type="scientific">Callithrix jacchus</name>
    <name type="common">White-tufted-ear marmoset</name>
    <name type="synonym">Simia Jacchus</name>
    <dbReference type="NCBI Taxonomy" id="9483"/>
    <lineage>
        <taxon>Eukaryota</taxon>
        <taxon>Metazoa</taxon>
        <taxon>Chordata</taxon>
        <taxon>Craniata</taxon>
        <taxon>Vertebrata</taxon>
        <taxon>Euteleostomi</taxon>
        <taxon>Mammalia</taxon>
        <taxon>Eutheria</taxon>
        <taxon>Euarchontoglires</taxon>
        <taxon>Primates</taxon>
        <taxon>Haplorrhini</taxon>
        <taxon>Platyrrhini</taxon>
        <taxon>Cebidae</taxon>
        <taxon>Callitrichinae</taxon>
        <taxon>Callithrix</taxon>
        <taxon>Callithrix</taxon>
    </lineage>
</organism>
<accession>A0A8I3ZZH6</accession>
<dbReference type="GeneTree" id="ENSGT00940000166143"/>
<sequence>MWVPVSTFSPTFLLLRQDLTVSPWQECSGVIMAHCSLKLPDPHDPFMLASCEVGTTFTCHHTQLIFVFLVETVFHYVAQSGFKLLDPSDPPALASQTAGITGMRHHAQLIFTLLVEMEFHHVGQAGLELLTSGAPPTSASQSAGITGLSHHAWPTVPNFITLKPTTWKP</sequence>